<dbReference type="RefSeq" id="WP_145370837.1">
    <property type="nucleotide sequence ID" value="NZ_CP036275.1"/>
</dbReference>
<dbReference type="AlphaFoldDB" id="A0A517ZB67"/>
<proteinExistence type="predicted"/>
<dbReference type="EMBL" id="CP036275">
    <property type="protein sequence ID" value="QDU39679.1"/>
    <property type="molecule type" value="Genomic_DNA"/>
</dbReference>
<reference evidence="1 2" key="1">
    <citation type="submission" date="2019-02" db="EMBL/GenBank/DDBJ databases">
        <title>Deep-cultivation of Planctomycetes and their phenomic and genomic characterization uncovers novel biology.</title>
        <authorList>
            <person name="Wiegand S."/>
            <person name="Jogler M."/>
            <person name="Boedeker C."/>
            <person name="Pinto D."/>
            <person name="Vollmers J."/>
            <person name="Rivas-Marin E."/>
            <person name="Kohn T."/>
            <person name="Peeters S.H."/>
            <person name="Heuer A."/>
            <person name="Rast P."/>
            <person name="Oberbeckmann S."/>
            <person name="Bunk B."/>
            <person name="Jeske O."/>
            <person name="Meyerdierks A."/>
            <person name="Storesund J.E."/>
            <person name="Kallscheuer N."/>
            <person name="Luecker S."/>
            <person name="Lage O.M."/>
            <person name="Pohl T."/>
            <person name="Merkel B.J."/>
            <person name="Hornburger P."/>
            <person name="Mueller R.-W."/>
            <person name="Bruemmer F."/>
            <person name="Labrenz M."/>
            <person name="Spormann A.M."/>
            <person name="Op den Camp H."/>
            <person name="Overmann J."/>
            <person name="Amann R."/>
            <person name="Jetten M.S.M."/>
            <person name="Mascher T."/>
            <person name="Medema M.H."/>
            <person name="Devos D.P."/>
            <person name="Kaster A.-K."/>
            <person name="Ovreas L."/>
            <person name="Rohde M."/>
            <person name="Galperin M.Y."/>
            <person name="Jogler C."/>
        </authorList>
    </citation>
    <scope>NUCLEOTIDE SEQUENCE [LARGE SCALE GENOMIC DNA]</scope>
    <source>
        <strain evidence="1 2">Mal4</strain>
    </source>
</reference>
<dbReference type="OrthoDB" id="280358at2"/>
<dbReference type="KEGG" id="mri:Mal4_40250"/>
<gene>
    <name evidence="1" type="ORF">Mal4_40250</name>
</gene>
<evidence type="ECO:0000313" key="2">
    <source>
        <dbReference type="Proteomes" id="UP000320496"/>
    </source>
</evidence>
<name>A0A517ZB67_9PLAN</name>
<organism evidence="1 2">
    <name type="scientific">Maioricimonas rarisocia</name>
    <dbReference type="NCBI Taxonomy" id="2528026"/>
    <lineage>
        <taxon>Bacteria</taxon>
        <taxon>Pseudomonadati</taxon>
        <taxon>Planctomycetota</taxon>
        <taxon>Planctomycetia</taxon>
        <taxon>Planctomycetales</taxon>
        <taxon>Planctomycetaceae</taxon>
        <taxon>Maioricimonas</taxon>
    </lineage>
</organism>
<accession>A0A517ZB67</accession>
<dbReference type="Proteomes" id="UP000320496">
    <property type="component" value="Chromosome"/>
</dbReference>
<keyword evidence="2" id="KW-1185">Reference proteome</keyword>
<sequence>MAVINDIAEAVVAEINSGTFSQPVTAVRSYAPQYELEQLADCQVTVVPKGLATLPGGRSHNQHDYAIDVAVQQKLTTADNTEIDGLLTLVEQIADAFRFRRLSSYPDAIWLKTGHEPVYAPEHLHELRQFTSVLTLTFRVMR</sequence>
<protein>
    <submittedName>
        <fullName evidence="1">Uncharacterized protein</fullName>
    </submittedName>
</protein>
<evidence type="ECO:0000313" key="1">
    <source>
        <dbReference type="EMBL" id="QDU39679.1"/>
    </source>
</evidence>